<comment type="similarity">
    <text evidence="2">Belongs to the UPF0057 (PMP3) family.</text>
</comment>
<evidence type="ECO:0000256" key="1">
    <source>
        <dbReference type="ARBA" id="ARBA00004370"/>
    </source>
</evidence>
<dbReference type="GO" id="GO:0016020">
    <property type="term" value="C:membrane"/>
    <property type="evidence" value="ECO:0007669"/>
    <property type="project" value="UniProtKB-SubCell"/>
</dbReference>
<dbReference type="Proteomes" id="UP001620626">
    <property type="component" value="Unassembled WGS sequence"/>
</dbReference>
<dbReference type="Pfam" id="PF01679">
    <property type="entry name" value="Pmp3"/>
    <property type="match status" value="1"/>
</dbReference>
<dbReference type="InterPro" id="IPR000612">
    <property type="entry name" value="PMP3"/>
</dbReference>
<evidence type="ECO:0000256" key="5">
    <source>
        <dbReference type="ARBA" id="ARBA00023136"/>
    </source>
</evidence>
<proteinExistence type="inferred from homology"/>
<keyword evidence="4 7" id="KW-1133">Transmembrane helix</keyword>
<gene>
    <name evidence="8" type="ORF">niasHT_015115</name>
</gene>
<name>A0ABD2L9P5_9BILA</name>
<reference evidence="8 9" key="1">
    <citation type="submission" date="2024-10" db="EMBL/GenBank/DDBJ databases">
        <authorList>
            <person name="Kim D."/>
        </authorList>
    </citation>
    <scope>NUCLEOTIDE SEQUENCE [LARGE SCALE GENOMIC DNA]</scope>
    <source>
        <strain evidence="8">BH-2024</strain>
    </source>
</reference>
<evidence type="ECO:0000313" key="8">
    <source>
        <dbReference type="EMBL" id="KAL3111917.1"/>
    </source>
</evidence>
<feature type="transmembrane region" description="Helical" evidence="7">
    <location>
        <begin position="106"/>
        <end position="124"/>
    </location>
</feature>
<protein>
    <submittedName>
        <fullName evidence="8">Uncharacterized protein</fullName>
    </submittedName>
</protein>
<dbReference type="AlphaFoldDB" id="A0ABD2L9P5"/>
<organism evidence="8 9">
    <name type="scientific">Heterodera trifolii</name>
    <dbReference type="NCBI Taxonomy" id="157864"/>
    <lineage>
        <taxon>Eukaryota</taxon>
        <taxon>Metazoa</taxon>
        <taxon>Ecdysozoa</taxon>
        <taxon>Nematoda</taxon>
        <taxon>Chromadorea</taxon>
        <taxon>Rhabditida</taxon>
        <taxon>Tylenchina</taxon>
        <taxon>Tylenchomorpha</taxon>
        <taxon>Tylenchoidea</taxon>
        <taxon>Heteroderidae</taxon>
        <taxon>Heteroderinae</taxon>
        <taxon>Heterodera</taxon>
    </lineage>
</organism>
<keyword evidence="9" id="KW-1185">Reference proteome</keyword>
<feature type="compositionally biased region" description="Low complexity" evidence="6">
    <location>
        <begin position="81"/>
        <end position="93"/>
    </location>
</feature>
<dbReference type="EMBL" id="JBICBT010000491">
    <property type="protein sequence ID" value="KAL3111917.1"/>
    <property type="molecule type" value="Genomic_DNA"/>
</dbReference>
<comment type="caution">
    <text evidence="8">The sequence shown here is derived from an EMBL/GenBank/DDBJ whole genome shotgun (WGS) entry which is preliminary data.</text>
</comment>
<evidence type="ECO:0000313" key="9">
    <source>
        <dbReference type="Proteomes" id="UP001620626"/>
    </source>
</evidence>
<feature type="region of interest" description="Disordered" evidence="6">
    <location>
        <begin position="30"/>
        <end position="93"/>
    </location>
</feature>
<accession>A0ABD2L9P5</accession>
<sequence length="162" mass="18692">MTLVHQLFPRQRFRPIHFYIFVSFTEKHNQSFTSHDKPSTNNNNMEIPSSNYPPPPPYDSSVLIQQPNNPSPNSPMMEKGPLPQQQAYAQPQVQHQQAERRMVRDLVTMFFCFVIPPIAIALQNGPSMKLHILLSVLLCILGWVPAVLHAVWYCFFATRYAQ</sequence>
<evidence type="ECO:0000256" key="4">
    <source>
        <dbReference type="ARBA" id="ARBA00022989"/>
    </source>
</evidence>
<evidence type="ECO:0000256" key="2">
    <source>
        <dbReference type="ARBA" id="ARBA00009530"/>
    </source>
</evidence>
<keyword evidence="3 7" id="KW-0812">Transmembrane</keyword>
<evidence type="ECO:0000256" key="3">
    <source>
        <dbReference type="ARBA" id="ARBA00022692"/>
    </source>
</evidence>
<evidence type="ECO:0000256" key="7">
    <source>
        <dbReference type="SAM" id="Phobius"/>
    </source>
</evidence>
<evidence type="ECO:0000256" key="6">
    <source>
        <dbReference type="SAM" id="MobiDB-lite"/>
    </source>
</evidence>
<keyword evidence="5 7" id="KW-0472">Membrane</keyword>
<feature type="transmembrane region" description="Helical" evidence="7">
    <location>
        <begin position="130"/>
        <end position="156"/>
    </location>
</feature>
<dbReference type="PROSITE" id="PS01309">
    <property type="entry name" value="UPF0057"/>
    <property type="match status" value="1"/>
</dbReference>
<comment type="subcellular location">
    <subcellularLocation>
        <location evidence="1">Membrane</location>
    </subcellularLocation>
</comment>